<evidence type="ECO:0000313" key="2">
    <source>
        <dbReference type="EMBL" id="AHY46375.1"/>
    </source>
</evidence>
<proteinExistence type="predicted"/>
<keyword evidence="2" id="KW-0808">Transferase</keyword>
<dbReference type="AlphaFoldDB" id="A0A023X2Z1"/>
<dbReference type="KEGG" id="rrd:RradSPS_1092"/>
<accession>A0A023X2Z1</accession>
<evidence type="ECO:0000259" key="1">
    <source>
        <dbReference type="PROSITE" id="PS51186"/>
    </source>
</evidence>
<dbReference type="EMBL" id="JAWXXX010000001">
    <property type="protein sequence ID" value="MDX5893782.1"/>
    <property type="molecule type" value="Genomic_DNA"/>
</dbReference>
<dbReference type="RefSeq" id="WP_143533876.1">
    <property type="nucleotide sequence ID" value="NZ_CP007514.1"/>
</dbReference>
<protein>
    <submittedName>
        <fullName evidence="2">Acetyltransferase (GNAT) family</fullName>
    </submittedName>
    <submittedName>
        <fullName evidence="3">GNAT family N-acetyltransferase</fullName>
        <ecNumber evidence="3">2.3.1.-</ecNumber>
    </submittedName>
</protein>
<dbReference type="PATRIC" id="fig|42256.3.peg.1106"/>
<evidence type="ECO:0000313" key="3">
    <source>
        <dbReference type="EMBL" id="MDX5893782.1"/>
    </source>
</evidence>
<keyword evidence="4" id="KW-1185">Reference proteome</keyword>
<dbReference type="EC" id="2.3.1.-" evidence="3"/>
<gene>
    <name evidence="2" type="ORF">RradSPS_1092</name>
    <name evidence="3" type="ORF">SIL72_07035</name>
</gene>
<sequence>MSEGGGIKVQEAVTEGETRALFSVIRELRPHLSEGDFLAAADRMRGEGYRLAGAYRVGGPVGAAGFRVFEALYSGRQLYVDDLVVAESERSGGVGRAMLGWLEAEARRAGCAQLHLDSGVQRAEAHRFYFRERMSVTSFHFAKHL</sequence>
<reference evidence="2 4" key="1">
    <citation type="submission" date="2014-03" db="EMBL/GenBank/DDBJ databases">
        <title>Complete genome sequence of the Radio-Resistant Rubrobacter radiotolerans RSPS-4.</title>
        <authorList>
            <person name="Egas C.C."/>
            <person name="Barroso C.C."/>
            <person name="Froufe H.J.C."/>
            <person name="Pacheco J.J."/>
            <person name="Albuquerque L.L."/>
            <person name="da Costa M.M.S."/>
        </authorList>
    </citation>
    <scope>NUCLEOTIDE SEQUENCE [LARGE SCALE GENOMIC DNA]</scope>
    <source>
        <strain evidence="2 4">RSPS-4</strain>
    </source>
</reference>
<dbReference type="HOGENOM" id="CLU_013985_34_2_11"/>
<dbReference type="Proteomes" id="UP000025229">
    <property type="component" value="Chromosome"/>
</dbReference>
<dbReference type="Proteomes" id="UP001281130">
    <property type="component" value="Unassembled WGS sequence"/>
</dbReference>
<dbReference type="EMBL" id="CP007514">
    <property type="protein sequence ID" value="AHY46375.1"/>
    <property type="molecule type" value="Genomic_DNA"/>
</dbReference>
<dbReference type="STRING" id="42256.RradSPS_1092"/>
<dbReference type="OrthoDB" id="9805924at2"/>
<dbReference type="InterPro" id="IPR000182">
    <property type="entry name" value="GNAT_dom"/>
</dbReference>
<dbReference type="PROSITE" id="PS51186">
    <property type="entry name" value="GNAT"/>
    <property type="match status" value="1"/>
</dbReference>
<dbReference type="eggNOG" id="COG0456">
    <property type="taxonomic scope" value="Bacteria"/>
</dbReference>
<dbReference type="Pfam" id="PF00583">
    <property type="entry name" value="Acetyltransf_1"/>
    <property type="match status" value="1"/>
</dbReference>
<reference evidence="3" key="2">
    <citation type="submission" date="2023-11" db="EMBL/GenBank/DDBJ databases">
        <title>MicrobeMod: A computational toolkit for identifying prokaryotic methylation and restriction-modification with nanopore sequencing.</title>
        <authorList>
            <person name="Crits-Christoph A."/>
            <person name="Kang S.C."/>
            <person name="Lee H."/>
            <person name="Ostrov N."/>
        </authorList>
    </citation>
    <scope>NUCLEOTIDE SEQUENCE</scope>
    <source>
        <strain evidence="3">ATCC 51242</strain>
    </source>
</reference>
<evidence type="ECO:0000313" key="4">
    <source>
        <dbReference type="Proteomes" id="UP000025229"/>
    </source>
</evidence>
<name>A0A023X2Z1_RUBRA</name>
<dbReference type="Gene3D" id="3.40.630.30">
    <property type="match status" value="1"/>
</dbReference>
<keyword evidence="3" id="KW-0012">Acyltransferase</keyword>
<dbReference type="InterPro" id="IPR016181">
    <property type="entry name" value="Acyl_CoA_acyltransferase"/>
</dbReference>
<dbReference type="SUPFAM" id="SSF55729">
    <property type="entry name" value="Acyl-CoA N-acyltransferases (Nat)"/>
    <property type="match status" value="1"/>
</dbReference>
<dbReference type="GO" id="GO:0016747">
    <property type="term" value="F:acyltransferase activity, transferring groups other than amino-acyl groups"/>
    <property type="evidence" value="ECO:0007669"/>
    <property type="project" value="InterPro"/>
</dbReference>
<feature type="domain" description="N-acetyltransferase" evidence="1">
    <location>
        <begin position="8"/>
        <end position="145"/>
    </location>
</feature>
<dbReference type="CDD" id="cd04301">
    <property type="entry name" value="NAT_SF"/>
    <property type="match status" value="1"/>
</dbReference>
<organism evidence="2 4">
    <name type="scientific">Rubrobacter radiotolerans</name>
    <name type="common">Arthrobacter radiotolerans</name>
    <dbReference type="NCBI Taxonomy" id="42256"/>
    <lineage>
        <taxon>Bacteria</taxon>
        <taxon>Bacillati</taxon>
        <taxon>Actinomycetota</taxon>
        <taxon>Rubrobacteria</taxon>
        <taxon>Rubrobacterales</taxon>
        <taxon>Rubrobacteraceae</taxon>
        <taxon>Rubrobacter</taxon>
    </lineage>
</organism>